<evidence type="ECO:0000259" key="4">
    <source>
        <dbReference type="PROSITE" id="PS50222"/>
    </source>
</evidence>
<dbReference type="OrthoDB" id="200795at2759"/>
<dbReference type="PROSITE" id="PS00018">
    <property type="entry name" value="EF_HAND_1"/>
    <property type="match status" value="1"/>
</dbReference>
<dbReference type="EMBL" id="FN648021">
    <property type="protein sequence ID" value="CBJ29337.1"/>
    <property type="molecule type" value="Genomic_DNA"/>
</dbReference>
<dbReference type="InterPro" id="IPR002048">
    <property type="entry name" value="EF_hand_dom"/>
</dbReference>
<dbReference type="AlphaFoldDB" id="D7FKD4"/>
<dbReference type="Proteomes" id="UP000002630">
    <property type="component" value="Linkage Group LG03"/>
</dbReference>
<evidence type="ECO:0000256" key="3">
    <source>
        <dbReference type="SAM" id="MobiDB-lite"/>
    </source>
</evidence>
<dbReference type="GO" id="GO:0005509">
    <property type="term" value="F:calcium ion binding"/>
    <property type="evidence" value="ECO:0007669"/>
    <property type="project" value="InterPro"/>
</dbReference>
<dbReference type="Gene3D" id="1.10.238.10">
    <property type="entry name" value="EF-hand"/>
    <property type="match status" value="1"/>
</dbReference>
<reference evidence="5 6" key="1">
    <citation type="journal article" date="2010" name="Nature">
        <title>The Ectocarpus genome and the independent evolution of multicellularity in brown algae.</title>
        <authorList>
            <person name="Cock J.M."/>
            <person name="Sterck L."/>
            <person name="Rouze P."/>
            <person name="Scornet D."/>
            <person name="Allen A.E."/>
            <person name="Amoutzias G."/>
            <person name="Anthouard V."/>
            <person name="Artiguenave F."/>
            <person name="Aury J.M."/>
            <person name="Badger J.H."/>
            <person name="Beszteri B."/>
            <person name="Billiau K."/>
            <person name="Bonnet E."/>
            <person name="Bothwell J.H."/>
            <person name="Bowler C."/>
            <person name="Boyen C."/>
            <person name="Brownlee C."/>
            <person name="Carrano C.J."/>
            <person name="Charrier B."/>
            <person name="Cho G.Y."/>
            <person name="Coelho S.M."/>
            <person name="Collen J."/>
            <person name="Corre E."/>
            <person name="Da Silva C."/>
            <person name="Delage L."/>
            <person name="Delaroque N."/>
            <person name="Dittami S.M."/>
            <person name="Doulbeau S."/>
            <person name="Elias M."/>
            <person name="Farnham G."/>
            <person name="Gachon C.M."/>
            <person name="Gschloessl B."/>
            <person name="Heesch S."/>
            <person name="Jabbari K."/>
            <person name="Jubin C."/>
            <person name="Kawai H."/>
            <person name="Kimura K."/>
            <person name="Kloareg B."/>
            <person name="Kupper F.C."/>
            <person name="Lang D."/>
            <person name="Le Bail A."/>
            <person name="Leblanc C."/>
            <person name="Lerouge P."/>
            <person name="Lohr M."/>
            <person name="Lopez P.J."/>
            <person name="Martens C."/>
            <person name="Maumus F."/>
            <person name="Michel G."/>
            <person name="Miranda-Saavedra D."/>
            <person name="Morales J."/>
            <person name="Moreau H."/>
            <person name="Motomura T."/>
            <person name="Nagasato C."/>
            <person name="Napoli C.A."/>
            <person name="Nelson D.R."/>
            <person name="Nyvall-Collen P."/>
            <person name="Peters A.F."/>
            <person name="Pommier C."/>
            <person name="Potin P."/>
            <person name="Poulain J."/>
            <person name="Quesneville H."/>
            <person name="Read B."/>
            <person name="Rensing S.A."/>
            <person name="Ritter A."/>
            <person name="Rousvoal S."/>
            <person name="Samanta M."/>
            <person name="Samson G."/>
            <person name="Schroeder D.C."/>
            <person name="Segurens B."/>
            <person name="Strittmatter M."/>
            <person name="Tonon T."/>
            <person name="Tregear J.W."/>
            <person name="Valentin K."/>
            <person name="von Dassow P."/>
            <person name="Yamagishi T."/>
            <person name="Van de Peer Y."/>
            <person name="Wincker P."/>
        </authorList>
    </citation>
    <scope>NUCLEOTIDE SEQUENCE [LARGE SCALE GENOMIC DNA]</scope>
    <source>
        <strain evidence="6">Ec32 / CCAP1310/4</strain>
    </source>
</reference>
<dbReference type="InParanoid" id="D7FKD4"/>
<evidence type="ECO:0000256" key="2">
    <source>
        <dbReference type="SAM" id="Coils"/>
    </source>
</evidence>
<organism evidence="5 6">
    <name type="scientific">Ectocarpus siliculosus</name>
    <name type="common">Brown alga</name>
    <name type="synonym">Conferva siliculosa</name>
    <dbReference type="NCBI Taxonomy" id="2880"/>
    <lineage>
        <taxon>Eukaryota</taxon>
        <taxon>Sar</taxon>
        <taxon>Stramenopiles</taxon>
        <taxon>Ochrophyta</taxon>
        <taxon>PX clade</taxon>
        <taxon>Phaeophyceae</taxon>
        <taxon>Ectocarpales</taxon>
        <taxon>Ectocarpaceae</taxon>
        <taxon>Ectocarpus</taxon>
    </lineage>
</organism>
<dbReference type="eggNOG" id="ENOG502S7AK">
    <property type="taxonomic scope" value="Eukaryota"/>
</dbReference>
<dbReference type="SUPFAM" id="SSF47473">
    <property type="entry name" value="EF-hand"/>
    <property type="match status" value="1"/>
</dbReference>
<evidence type="ECO:0000313" key="5">
    <source>
        <dbReference type="EMBL" id="CBJ29337.1"/>
    </source>
</evidence>
<keyword evidence="2" id="KW-0175">Coiled coil</keyword>
<dbReference type="SMART" id="SM00054">
    <property type="entry name" value="EFh"/>
    <property type="match status" value="1"/>
</dbReference>
<feature type="compositionally biased region" description="Basic and acidic residues" evidence="3">
    <location>
        <begin position="40"/>
        <end position="56"/>
    </location>
</feature>
<dbReference type="PROSITE" id="PS50222">
    <property type="entry name" value="EF_HAND_2"/>
    <property type="match status" value="1"/>
</dbReference>
<sequence>MGSEKIFEFGQLFQKFDTDGDGRLGRADFERMVGGMLEQFGERGEDGTRRGSRGGERGNGNAPSAAPQPLPPPPAVPPSPVGPSITHYDETTGVPLAREAVASQQALGHTVVPLREAYSRRLSRLQSLASSRLMPVRERLLQLRRRLHGRGEELTAARAAIERETLADAEAIVERLRSAETLKQATLAQGVNSVTAELEGVEKLSDQVARVTLLPSSTPGSMSPSAACAPDFEGTERMVELVQSYRELCNSIDRVANKPFDPSIDVQADDFSHETAERLEVLRRADRYEHALSVKDQMLWEAMQESQRLEEKCQEERSLGQEFAEEAQEWVTLTEKLSDRVNALTVETERTAQLRKENALLARENQELVRRLETLERDSSGTVG</sequence>
<gene>
    <name evidence="5" type="ORF">Esi_0143_0049</name>
</gene>
<feature type="region of interest" description="Disordered" evidence="3">
    <location>
        <begin position="37"/>
        <end position="89"/>
    </location>
</feature>
<protein>
    <recommendedName>
        <fullName evidence="4">EF-hand domain-containing protein</fullName>
    </recommendedName>
</protein>
<evidence type="ECO:0000313" key="6">
    <source>
        <dbReference type="Proteomes" id="UP000002630"/>
    </source>
</evidence>
<feature type="compositionally biased region" description="Pro residues" evidence="3">
    <location>
        <begin position="66"/>
        <end position="81"/>
    </location>
</feature>
<accession>D7FKD4</accession>
<dbReference type="EMBL" id="FN649728">
    <property type="protein sequence ID" value="CBJ29337.1"/>
    <property type="molecule type" value="Genomic_DNA"/>
</dbReference>
<feature type="domain" description="EF-hand" evidence="4">
    <location>
        <begin position="4"/>
        <end position="39"/>
    </location>
</feature>
<feature type="coiled-coil region" evidence="2">
    <location>
        <begin position="351"/>
        <end position="378"/>
    </location>
</feature>
<keyword evidence="1" id="KW-0106">Calcium</keyword>
<dbReference type="InterPro" id="IPR011992">
    <property type="entry name" value="EF-hand-dom_pair"/>
</dbReference>
<proteinExistence type="predicted"/>
<keyword evidence="6" id="KW-1185">Reference proteome</keyword>
<dbReference type="InterPro" id="IPR018247">
    <property type="entry name" value="EF_Hand_1_Ca_BS"/>
</dbReference>
<evidence type="ECO:0000256" key="1">
    <source>
        <dbReference type="ARBA" id="ARBA00022837"/>
    </source>
</evidence>
<name>D7FKD4_ECTSI</name>